<evidence type="ECO:0000256" key="8">
    <source>
        <dbReference type="ARBA" id="ARBA00022792"/>
    </source>
</evidence>
<evidence type="ECO:0000256" key="4">
    <source>
        <dbReference type="ARBA" id="ARBA00021008"/>
    </source>
</evidence>
<keyword evidence="15 17" id="KW-0472">Membrane</keyword>
<comment type="similarity">
    <text evidence="2 17">Belongs to the complex I subunit 2 family.</text>
</comment>
<feature type="transmembrane region" description="Helical" evidence="17">
    <location>
        <begin position="313"/>
        <end position="335"/>
    </location>
</feature>
<keyword evidence="5" id="KW-0813">Transport</keyword>
<keyword evidence="12 17" id="KW-0520">NAD</keyword>
<geneLocation type="mitochondrion" evidence="19"/>
<dbReference type="InterPro" id="IPR050175">
    <property type="entry name" value="Complex_I_Subunit_2"/>
</dbReference>
<evidence type="ECO:0000256" key="16">
    <source>
        <dbReference type="ARBA" id="ARBA00049551"/>
    </source>
</evidence>
<evidence type="ECO:0000256" key="1">
    <source>
        <dbReference type="ARBA" id="ARBA00004448"/>
    </source>
</evidence>
<keyword evidence="8 17" id="KW-0999">Mitochondrion inner membrane</keyword>
<evidence type="ECO:0000256" key="3">
    <source>
        <dbReference type="ARBA" id="ARBA00012944"/>
    </source>
</evidence>
<dbReference type="GO" id="GO:0006120">
    <property type="term" value="P:mitochondrial electron transport, NADH to ubiquinone"/>
    <property type="evidence" value="ECO:0007669"/>
    <property type="project" value="InterPro"/>
</dbReference>
<feature type="transmembrane region" description="Helical" evidence="17">
    <location>
        <begin position="131"/>
        <end position="155"/>
    </location>
</feature>
<evidence type="ECO:0000256" key="12">
    <source>
        <dbReference type="ARBA" id="ARBA00023027"/>
    </source>
</evidence>
<feature type="transmembrane region" description="Helical" evidence="17">
    <location>
        <begin position="29"/>
        <end position="49"/>
    </location>
</feature>
<name>A0A1B2G3D5_9GAST</name>
<dbReference type="PANTHER" id="PTHR46552:SF1">
    <property type="entry name" value="NADH-UBIQUINONE OXIDOREDUCTASE CHAIN 2"/>
    <property type="match status" value="1"/>
</dbReference>
<keyword evidence="13 17" id="KW-0830">Ubiquinone</keyword>
<feature type="non-terminal residue" evidence="19">
    <location>
        <position position="343"/>
    </location>
</feature>
<dbReference type="GO" id="GO:0005743">
    <property type="term" value="C:mitochondrial inner membrane"/>
    <property type="evidence" value="ECO:0007669"/>
    <property type="project" value="UniProtKB-SubCell"/>
</dbReference>
<evidence type="ECO:0000313" key="19">
    <source>
        <dbReference type="EMBL" id="ANZ03401.1"/>
    </source>
</evidence>
<dbReference type="InterPro" id="IPR001750">
    <property type="entry name" value="ND/Mrp_TM"/>
</dbReference>
<feature type="transmembrane region" description="Helical" evidence="17">
    <location>
        <begin position="238"/>
        <end position="263"/>
    </location>
</feature>
<sequence length="343" mass="38523">MSIIVPYKVVFFWLMMIGTIVSLSSDEWFGAWFGLEVNLFGFIPILVYWGKLLEGESCIKYLIVQAVGSSFFLLGILFYTVGLNSGFMGFGLIVGGLMLKLGVFPFHFWLPSVMAGLSWLSCGVLASWQKLMPIFLLLCFISGLGLISGLLIWLGGVSSLLGGWGGINQVQLRPLLAYSSIGHLGWLFYGLFYSEVSVKGYLMFYFIMSVMVFSLLSYCELKSFNILKYVGEVELKKFFVFWLVILSFAGLPPLVGFVAKWLVMMTSIEMKGSLIVLLILVLGSLISLFYYLILCYFFYFFSFSTMMKSEGMVANWLSFIFLFASLLLGGGFIFVEDLGVYLN</sequence>
<accession>A0A1B2G3D5</accession>
<feature type="transmembrane region" description="Helical" evidence="17">
    <location>
        <begin position="275"/>
        <end position="301"/>
    </location>
</feature>
<evidence type="ECO:0000256" key="11">
    <source>
        <dbReference type="ARBA" id="ARBA00022989"/>
    </source>
</evidence>
<dbReference type="PANTHER" id="PTHR46552">
    <property type="entry name" value="NADH-UBIQUINONE OXIDOREDUCTASE CHAIN 2"/>
    <property type="match status" value="1"/>
</dbReference>
<dbReference type="InterPro" id="IPR003917">
    <property type="entry name" value="NADH_UbQ_OxRdtase_chain2"/>
</dbReference>
<dbReference type="Pfam" id="PF00361">
    <property type="entry name" value="Proton_antipo_M"/>
    <property type="match status" value="1"/>
</dbReference>
<proteinExistence type="inferred from homology"/>
<protein>
    <recommendedName>
        <fullName evidence="4 17">NADH-ubiquinone oxidoreductase chain 2</fullName>
        <ecNumber evidence="3 17">7.1.1.2</ecNumber>
    </recommendedName>
</protein>
<feature type="transmembrane region" description="Helical" evidence="17">
    <location>
        <begin position="7"/>
        <end position="23"/>
    </location>
</feature>
<keyword evidence="11 17" id="KW-1133">Transmembrane helix</keyword>
<evidence type="ECO:0000256" key="15">
    <source>
        <dbReference type="ARBA" id="ARBA00023136"/>
    </source>
</evidence>
<evidence type="ECO:0000256" key="6">
    <source>
        <dbReference type="ARBA" id="ARBA00022660"/>
    </source>
</evidence>
<feature type="transmembrane region" description="Helical" evidence="17">
    <location>
        <begin position="175"/>
        <end position="193"/>
    </location>
</feature>
<evidence type="ECO:0000256" key="17">
    <source>
        <dbReference type="RuleBase" id="RU003403"/>
    </source>
</evidence>
<comment type="subcellular location">
    <subcellularLocation>
        <location evidence="1 17">Mitochondrion inner membrane</location>
        <topology evidence="1 17">Multi-pass membrane protein</topology>
    </subcellularLocation>
</comment>
<evidence type="ECO:0000256" key="5">
    <source>
        <dbReference type="ARBA" id="ARBA00022448"/>
    </source>
</evidence>
<dbReference type="PRINTS" id="PR01436">
    <property type="entry name" value="NADHDHGNASE2"/>
</dbReference>
<evidence type="ECO:0000256" key="10">
    <source>
        <dbReference type="ARBA" id="ARBA00022982"/>
    </source>
</evidence>
<comment type="function">
    <text evidence="17">Core subunit of the mitochondrial membrane respiratory chain NADH dehydrogenase (Complex I) which catalyzes electron transfer from NADH through the respiratory chain, using ubiquinone as an electron acceptor. Essential for the catalytic activity and assembly of complex I.</text>
</comment>
<feature type="domain" description="NADH:quinone oxidoreductase/Mrp antiporter transmembrane" evidence="18">
    <location>
        <begin position="25"/>
        <end position="286"/>
    </location>
</feature>
<evidence type="ECO:0000259" key="18">
    <source>
        <dbReference type="Pfam" id="PF00361"/>
    </source>
</evidence>
<organism evidence="19">
    <name type="scientific">Georissa bangueyensis</name>
    <dbReference type="NCBI Taxonomy" id="1882664"/>
    <lineage>
        <taxon>Eukaryota</taxon>
        <taxon>Metazoa</taxon>
        <taxon>Spiralia</taxon>
        <taxon>Lophotrochozoa</taxon>
        <taxon>Mollusca</taxon>
        <taxon>Gastropoda</taxon>
        <taxon>Neritimorpha</taxon>
        <taxon>Cycloneritida</taxon>
        <taxon>Hydrocenoidea</taxon>
        <taxon>Hydrocenidae</taxon>
        <taxon>Georissa</taxon>
    </lineage>
</organism>
<keyword evidence="6 17" id="KW-0679">Respiratory chain</keyword>
<dbReference type="AlphaFoldDB" id="A0A1B2G3D5"/>
<comment type="catalytic activity">
    <reaction evidence="16 17">
        <text>a ubiquinone + NADH + 5 H(+)(in) = a ubiquinol + NAD(+) + 4 H(+)(out)</text>
        <dbReference type="Rhea" id="RHEA:29091"/>
        <dbReference type="Rhea" id="RHEA-COMP:9565"/>
        <dbReference type="Rhea" id="RHEA-COMP:9566"/>
        <dbReference type="ChEBI" id="CHEBI:15378"/>
        <dbReference type="ChEBI" id="CHEBI:16389"/>
        <dbReference type="ChEBI" id="CHEBI:17976"/>
        <dbReference type="ChEBI" id="CHEBI:57540"/>
        <dbReference type="ChEBI" id="CHEBI:57945"/>
        <dbReference type="EC" id="7.1.1.2"/>
    </reaction>
</comment>
<reference evidence="19" key="1">
    <citation type="journal article" date="2016" name="Mol. Phylogenet. Evol.">
        <title>Phylogenetic relationships among main superfamilies of Neritimorpha (Mollusca: Gastropoda).</title>
        <authorList>
            <person name="Uribe J.E."/>
            <person name="Colgan D."/>
            <person name="Castro L.R."/>
            <person name="Kano Y."/>
            <person name="Zardoya R."/>
        </authorList>
    </citation>
    <scope>NUCLEOTIDE SEQUENCE</scope>
</reference>
<feature type="transmembrane region" description="Helical" evidence="17">
    <location>
        <begin position="200"/>
        <end position="218"/>
    </location>
</feature>
<evidence type="ECO:0000256" key="13">
    <source>
        <dbReference type="ARBA" id="ARBA00023075"/>
    </source>
</evidence>
<keyword evidence="9 17" id="KW-1278">Translocase</keyword>
<gene>
    <name evidence="19" type="primary">NAD2</name>
</gene>
<evidence type="ECO:0000256" key="9">
    <source>
        <dbReference type="ARBA" id="ARBA00022967"/>
    </source>
</evidence>
<keyword evidence="10 17" id="KW-0249">Electron transport</keyword>
<evidence type="ECO:0000256" key="14">
    <source>
        <dbReference type="ARBA" id="ARBA00023128"/>
    </source>
</evidence>
<dbReference type="EC" id="7.1.1.2" evidence="3 17"/>
<evidence type="ECO:0000256" key="2">
    <source>
        <dbReference type="ARBA" id="ARBA00007012"/>
    </source>
</evidence>
<keyword evidence="14 17" id="KW-0496">Mitochondrion</keyword>
<dbReference type="GO" id="GO:0008137">
    <property type="term" value="F:NADH dehydrogenase (ubiquinone) activity"/>
    <property type="evidence" value="ECO:0007669"/>
    <property type="project" value="UniProtKB-EC"/>
</dbReference>
<evidence type="ECO:0000256" key="7">
    <source>
        <dbReference type="ARBA" id="ARBA00022692"/>
    </source>
</evidence>
<dbReference type="EMBL" id="KU342664">
    <property type="protein sequence ID" value="ANZ03401.1"/>
    <property type="molecule type" value="Genomic_DNA"/>
</dbReference>
<keyword evidence="7 17" id="KW-0812">Transmembrane</keyword>